<evidence type="ECO:0000313" key="1">
    <source>
        <dbReference type="EMBL" id="EFN69359.1"/>
    </source>
</evidence>
<dbReference type="InParanoid" id="E2AB83"/>
<dbReference type="EMBL" id="GL438234">
    <property type="protein sequence ID" value="EFN69359.1"/>
    <property type="molecule type" value="Genomic_DNA"/>
</dbReference>
<reference evidence="1 2" key="1">
    <citation type="journal article" date="2010" name="Science">
        <title>Genomic comparison of the ants Camponotus floridanus and Harpegnathos saltator.</title>
        <authorList>
            <person name="Bonasio R."/>
            <person name="Zhang G."/>
            <person name="Ye C."/>
            <person name="Mutti N.S."/>
            <person name="Fang X."/>
            <person name="Qin N."/>
            <person name="Donahue G."/>
            <person name="Yang P."/>
            <person name="Li Q."/>
            <person name="Li C."/>
            <person name="Zhang P."/>
            <person name="Huang Z."/>
            <person name="Berger S.L."/>
            <person name="Reinberg D."/>
            <person name="Wang J."/>
            <person name="Liebig J."/>
        </authorList>
    </citation>
    <scope>NUCLEOTIDE SEQUENCE [LARGE SCALE GENOMIC DNA]</scope>
    <source>
        <strain evidence="2">C129</strain>
    </source>
</reference>
<proteinExistence type="predicted"/>
<sequence>MCVISGDACDVLSTAKNEKLHPAIPARYYLEKGQLFAAYALAVIMIVQRAHSWGGTREAGGCNREYLKAVPASLKSYLYPSMCNYPTAIACRRRRTSGASCSGLFVTERSLSNVADERPIEDKTGRLKDQGHGVDGHPYRLIHGPGYVPTYSASGSLRVLAKLPKTQIKAIGCLLRIVEPRDFSCWIVRTNDKRKCWSPRKVSRMRYMTSYQLDFAKSQRHPQAHEPVYDSSRGEPPSKISWAVVSNASCGEQCARVCIQLTGALLSTLHVLLAGGGHDVATSSFRFGLPSQTFTITATKNLLLDRLLIEGQHERSGNPYEKVSWANDDNELTACANMAAWDRAVPGPMIMYLRVSSQTLTTSTAPETRHRTLIMGKDRFRLFTLECPSRMLEQHVLMIGELSR</sequence>
<evidence type="ECO:0000313" key="2">
    <source>
        <dbReference type="Proteomes" id="UP000000311"/>
    </source>
</evidence>
<name>E2AB83_CAMFO</name>
<dbReference type="Proteomes" id="UP000000311">
    <property type="component" value="Unassembled WGS sequence"/>
</dbReference>
<gene>
    <name evidence="1" type="ORF">EAG_01099</name>
</gene>
<protein>
    <submittedName>
        <fullName evidence="1">Uncharacterized protein</fullName>
    </submittedName>
</protein>
<organism evidence="2">
    <name type="scientific">Camponotus floridanus</name>
    <name type="common">Florida carpenter ant</name>
    <dbReference type="NCBI Taxonomy" id="104421"/>
    <lineage>
        <taxon>Eukaryota</taxon>
        <taxon>Metazoa</taxon>
        <taxon>Ecdysozoa</taxon>
        <taxon>Arthropoda</taxon>
        <taxon>Hexapoda</taxon>
        <taxon>Insecta</taxon>
        <taxon>Pterygota</taxon>
        <taxon>Neoptera</taxon>
        <taxon>Endopterygota</taxon>
        <taxon>Hymenoptera</taxon>
        <taxon>Apocrita</taxon>
        <taxon>Aculeata</taxon>
        <taxon>Formicoidea</taxon>
        <taxon>Formicidae</taxon>
        <taxon>Formicinae</taxon>
        <taxon>Camponotus</taxon>
    </lineage>
</organism>
<accession>E2AB83</accession>
<dbReference type="AlphaFoldDB" id="E2AB83"/>
<keyword evidence="2" id="KW-1185">Reference proteome</keyword>